<keyword evidence="5" id="KW-1185">Reference proteome</keyword>
<dbReference type="GO" id="GO:0002143">
    <property type="term" value="P:tRNA wobble position uridine thiolation"/>
    <property type="evidence" value="ECO:0007669"/>
    <property type="project" value="TreeGrafter"/>
</dbReference>
<evidence type="ECO:0000256" key="3">
    <source>
        <dbReference type="ARBA" id="ARBA00022490"/>
    </source>
</evidence>
<dbReference type="EMBL" id="LDUG01000006">
    <property type="protein sequence ID" value="KVW99478.1"/>
    <property type="molecule type" value="Genomic_DNA"/>
</dbReference>
<dbReference type="Pfam" id="PF04358">
    <property type="entry name" value="DsrC"/>
    <property type="match status" value="1"/>
</dbReference>
<dbReference type="Proteomes" id="UP000064243">
    <property type="component" value="Unassembled WGS sequence"/>
</dbReference>
<dbReference type="InterPro" id="IPR042072">
    <property type="entry name" value="DsrC-like_C"/>
</dbReference>
<dbReference type="PANTHER" id="PTHR37010:SF1">
    <property type="entry name" value="SULFURTRANSFERASE TUSE"/>
    <property type="match status" value="1"/>
</dbReference>
<dbReference type="InterPro" id="IPR007453">
    <property type="entry name" value="DsrC/TusE"/>
</dbReference>
<comment type="subcellular location">
    <subcellularLocation>
        <location evidence="1">Cytoplasm</location>
    </subcellularLocation>
</comment>
<dbReference type="OrthoDB" id="9786347at2"/>
<gene>
    <name evidence="4" type="ORF">ABW22_01790</name>
</gene>
<comment type="similarity">
    <text evidence="2">Belongs to the DsrC/TusE family.</text>
</comment>
<protein>
    <submittedName>
        <fullName evidence="4">Sulfite reductase</fullName>
    </submittedName>
</protein>
<dbReference type="PANTHER" id="PTHR37010">
    <property type="entry name" value="SULFURTRANSFERASE TUSE"/>
    <property type="match status" value="1"/>
</dbReference>
<evidence type="ECO:0000313" key="5">
    <source>
        <dbReference type="Proteomes" id="UP000064243"/>
    </source>
</evidence>
<dbReference type="SUPFAM" id="SSF69721">
    <property type="entry name" value="DsrC, the gamma subunit of dissimilatory sulfite reductase"/>
    <property type="match status" value="1"/>
</dbReference>
<dbReference type="AlphaFoldDB" id="A0A106BW15"/>
<dbReference type="GO" id="GO:0097163">
    <property type="term" value="F:sulfur carrier activity"/>
    <property type="evidence" value="ECO:0007669"/>
    <property type="project" value="TreeGrafter"/>
</dbReference>
<dbReference type="NCBIfam" id="TIGR03342">
    <property type="entry name" value="dsrC_tusE_dsvC"/>
    <property type="match status" value="1"/>
</dbReference>
<evidence type="ECO:0000256" key="1">
    <source>
        <dbReference type="ARBA" id="ARBA00004496"/>
    </source>
</evidence>
<accession>A0A106BW15</accession>
<reference evidence="4 5" key="1">
    <citation type="journal article" date="2015" name="Appl. Environ. Microbiol.">
        <title>Aerobic and Anaerobic Thiosulfate Oxidation by a Cold-Adapted, Subglacial Chemoautotroph.</title>
        <authorList>
            <person name="Harrold Z.R."/>
            <person name="Skidmore M.L."/>
            <person name="Hamilton T.L."/>
            <person name="Desch L."/>
            <person name="Amada K."/>
            <person name="van Gelder W."/>
            <person name="Glover K."/>
            <person name="Roden E.E."/>
            <person name="Boyd E.S."/>
        </authorList>
    </citation>
    <scope>NUCLEOTIDE SEQUENCE [LARGE SCALE GENOMIC DNA]</scope>
    <source>
        <strain evidence="4 5">RG</strain>
    </source>
</reference>
<organism evidence="4 5">
    <name type="scientific">Thiobacillus denitrificans</name>
    <dbReference type="NCBI Taxonomy" id="36861"/>
    <lineage>
        <taxon>Bacteria</taxon>
        <taxon>Pseudomonadati</taxon>
        <taxon>Pseudomonadota</taxon>
        <taxon>Betaproteobacteria</taxon>
        <taxon>Nitrosomonadales</taxon>
        <taxon>Thiobacillaceae</taxon>
        <taxon>Thiobacillus</taxon>
    </lineage>
</organism>
<evidence type="ECO:0000313" key="4">
    <source>
        <dbReference type="EMBL" id="KVW99478.1"/>
    </source>
</evidence>
<comment type="caution">
    <text evidence="4">The sequence shown here is derived from an EMBL/GenBank/DDBJ whole genome shotgun (WGS) entry which is preliminary data.</text>
</comment>
<name>A0A106BW15_THIDE</name>
<evidence type="ECO:0000256" key="2">
    <source>
        <dbReference type="ARBA" id="ARBA00005718"/>
    </source>
</evidence>
<sequence length="123" mass="13712">MQHVSADINTLLQESAADPDFPHAPLSWTRGDAEKIAREEGLELAEDHWETIRALQNYYAQHEDETVNNLRELHDALDEHFHPKGGIKYLYTLFPGGPIAQSCRLAGLKAPFIATDLSFGSVA</sequence>
<dbReference type="PATRIC" id="fig|36861.3.peg.3086"/>
<dbReference type="InterPro" id="IPR025526">
    <property type="entry name" value="DsrC-like_dom_sf"/>
</dbReference>
<proteinExistence type="inferred from homology"/>
<dbReference type="STRING" id="1123392.GCA_000376425_00256"/>
<keyword evidence="3" id="KW-0963">Cytoplasm</keyword>
<dbReference type="Gene3D" id="1.10.10.370">
    <property type="entry name" value="DsrC-like protein, C-terminal domain"/>
    <property type="match status" value="1"/>
</dbReference>
<dbReference type="GO" id="GO:0005737">
    <property type="term" value="C:cytoplasm"/>
    <property type="evidence" value="ECO:0007669"/>
    <property type="project" value="UniProtKB-SubCell"/>
</dbReference>